<dbReference type="AlphaFoldDB" id="A0A0E9TV81"/>
<sequence length="53" mass="6172">MFSAFYLPVTHQVLNCLTAMLKHGFSSVKELWLQMPHFQTAIHKPLSLLVNRF</sequence>
<accession>A0A0E9TV81</accession>
<dbReference type="EMBL" id="GBXM01057144">
    <property type="protein sequence ID" value="JAH51433.1"/>
    <property type="molecule type" value="Transcribed_RNA"/>
</dbReference>
<reference evidence="1" key="2">
    <citation type="journal article" date="2015" name="Fish Shellfish Immunol.">
        <title>Early steps in the European eel (Anguilla anguilla)-Vibrio vulnificus interaction in the gills: Role of the RtxA13 toxin.</title>
        <authorList>
            <person name="Callol A."/>
            <person name="Pajuelo D."/>
            <person name="Ebbesson L."/>
            <person name="Teles M."/>
            <person name="MacKenzie S."/>
            <person name="Amaro C."/>
        </authorList>
    </citation>
    <scope>NUCLEOTIDE SEQUENCE</scope>
</reference>
<reference evidence="1" key="1">
    <citation type="submission" date="2014-11" db="EMBL/GenBank/DDBJ databases">
        <authorList>
            <person name="Amaro Gonzalez C."/>
        </authorList>
    </citation>
    <scope>NUCLEOTIDE SEQUENCE</scope>
</reference>
<organism evidence="1">
    <name type="scientific">Anguilla anguilla</name>
    <name type="common">European freshwater eel</name>
    <name type="synonym">Muraena anguilla</name>
    <dbReference type="NCBI Taxonomy" id="7936"/>
    <lineage>
        <taxon>Eukaryota</taxon>
        <taxon>Metazoa</taxon>
        <taxon>Chordata</taxon>
        <taxon>Craniata</taxon>
        <taxon>Vertebrata</taxon>
        <taxon>Euteleostomi</taxon>
        <taxon>Actinopterygii</taxon>
        <taxon>Neopterygii</taxon>
        <taxon>Teleostei</taxon>
        <taxon>Anguilliformes</taxon>
        <taxon>Anguillidae</taxon>
        <taxon>Anguilla</taxon>
    </lineage>
</organism>
<proteinExistence type="predicted"/>
<dbReference type="EMBL" id="GBXM01051101">
    <property type="protein sequence ID" value="JAH57476.1"/>
    <property type="molecule type" value="Transcribed_RNA"/>
</dbReference>
<evidence type="ECO:0000313" key="1">
    <source>
        <dbReference type="EMBL" id="JAH57476.1"/>
    </source>
</evidence>
<name>A0A0E9TV81_ANGAN</name>
<protein>
    <submittedName>
        <fullName evidence="1">Uncharacterized protein</fullName>
    </submittedName>
</protein>